<protein>
    <recommendedName>
        <fullName evidence="3">C2H2-type domain-containing protein</fullName>
    </recommendedName>
</protein>
<evidence type="ECO:0008006" key="3">
    <source>
        <dbReference type="Google" id="ProtNLM"/>
    </source>
</evidence>
<keyword evidence="2" id="KW-1185">Reference proteome</keyword>
<dbReference type="Proteomes" id="UP001370758">
    <property type="component" value="Unassembled WGS sequence"/>
</dbReference>
<gene>
    <name evidence="1" type="ORF">TWF481_011406</name>
</gene>
<name>A0AAV9VYC1_9PEZI</name>
<evidence type="ECO:0000313" key="1">
    <source>
        <dbReference type="EMBL" id="KAK6498833.1"/>
    </source>
</evidence>
<reference evidence="1 2" key="1">
    <citation type="submission" date="2023-08" db="EMBL/GenBank/DDBJ databases">
        <authorList>
            <person name="Palmer J.M."/>
        </authorList>
    </citation>
    <scope>NUCLEOTIDE SEQUENCE [LARGE SCALE GENOMIC DNA]</scope>
    <source>
        <strain evidence="1 2">TWF481</strain>
    </source>
</reference>
<organism evidence="1 2">
    <name type="scientific">Arthrobotrys musiformis</name>
    <dbReference type="NCBI Taxonomy" id="47236"/>
    <lineage>
        <taxon>Eukaryota</taxon>
        <taxon>Fungi</taxon>
        <taxon>Dikarya</taxon>
        <taxon>Ascomycota</taxon>
        <taxon>Pezizomycotina</taxon>
        <taxon>Orbiliomycetes</taxon>
        <taxon>Orbiliales</taxon>
        <taxon>Orbiliaceae</taxon>
        <taxon>Arthrobotrys</taxon>
    </lineage>
</organism>
<dbReference type="EMBL" id="JAVHJL010000008">
    <property type="protein sequence ID" value="KAK6498833.1"/>
    <property type="molecule type" value="Genomic_DNA"/>
</dbReference>
<dbReference type="AlphaFoldDB" id="A0AAV9VYC1"/>
<evidence type="ECO:0000313" key="2">
    <source>
        <dbReference type="Proteomes" id="UP001370758"/>
    </source>
</evidence>
<proteinExistence type="predicted"/>
<accession>A0AAV9VYC1</accession>
<comment type="caution">
    <text evidence="1">The sequence shown here is derived from an EMBL/GenBank/DDBJ whole genome shotgun (WGS) entry which is preliminary data.</text>
</comment>
<sequence>MSTSPEAHKGAVMGDKSIGLFGHCELCVRDAMGVPDERLKLYATKAELDENKATHSMESIKNRAMRPWPASYDGFKCPVEACGFNSTLGDGYLGLWRHVAGEHEGHFREVLLL</sequence>